<dbReference type="EMBL" id="ODYU01008076">
    <property type="protein sequence ID" value="SOQ51371.1"/>
    <property type="molecule type" value="Genomic_DNA"/>
</dbReference>
<sequence length="356" mass="39224">MYYKRCFTLFTKNEQALELELKTGYFTGLPCFSILMCFRYFGTVASAMITDKLSLSVIMALAIKIEKHGRYPVLSSNSSVSDHISLKILYNEQADHLNKTSSCPLTRLTVMGGGQSSCVSITARMEFLNSSNSMWYKWDGTYTIGIGPCDDSVLLLRNFRKIEMSTWVSNPRPLARHLRSLGQRGSFILTKQTKKIPTETKNLTSILQQLNLAFSYASRTTAATSQAGSMDPIWRPPLPIPVTDACLGPICSPNSNAGREKSTKTSDNWSCGLPSGFTGAPARKVGEGTGWFLVSKSLTLPLASPKAGEFLCHPIQQKKDPQLTMLIDEHPYGNAAHVEAVQEILDGVLRAGVYFV</sequence>
<gene>
    <name evidence="1" type="ORF">SFRICE_013277</name>
</gene>
<accession>A0A2H1WE90</accession>
<organism evidence="1">
    <name type="scientific">Spodoptera frugiperda</name>
    <name type="common">Fall armyworm</name>
    <dbReference type="NCBI Taxonomy" id="7108"/>
    <lineage>
        <taxon>Eukaryota</taxon>
        <taxon>Metazoa</taxon>
        <taxon>Ecdysozoa</taxon>
        <taxon>Arthropoda</taxon>
        <taxon>Hexapoda</taxon>
        <taxon>Insecta</taxon>
        <taxon>Pterygota</taxon>
        <taxon>Neoptera</taxon>
        <taxon>Endopterygota</taxon>
        <taxon>Lepidoptera</taxon>
        <taxon>Glossata</taxon>
        <taxon>Ditrysia</taxon>
        <taxon>Noctuoidea</taxon>
        <taxon>Noctuidae</taxon>
        <taxon>Amphipyrinae</taxon>
        <taxon>Spodoptera</taxon>
    </lineage>
</organism>
<name>A0A2H1WE90_SPOFR</name>
<evidence type="ECO:0000313" key="1">
    <source>
        <dbReference type="EMBL" id="SOQ51371.1"/>
    </source>
</evidence>
<reference evidence="1" key="1">
    <citation type="submission" date="2016-07" db="EMBL/GenBank/DDBJ databases">
        <authorList>
            <person name="Bretaudeau A."/>
        </authorList>
    </citation>
    <scope>NUCLEOTIDE SEQUENCE</scope>
    <source>
        <strain evidence="1">Rice</strain>
        <tissue evidence="1">Whole body</tissue>
    </source>
</reference>
<proteinExistence type="predicted"/>
<dbReference type="AlphaFoldDB" id="A0A2H1WE90"/>
<protein>
    <submittedName>
        <fullName evidence="1">SFRICE_013277</fullName>
    </submittedName>
</protein>